<evidence type="ECO:0000313" key="3">
    <source>
        <dbReference type="Proteomes" id="UP000281553"/>
    </source>
</evidence>
<feature type="region of interest" description="Disordered" evidence="1">
    <location>
        <begin position="53"/>
        <end position="86"/>
    </location>
</feature>
<keyword evidence="3" id="KW-1185">Reference proteome</keyword>
<gene>
    <name evidence="2" type="ORF">DILT_LOCUS4369</name>
</gene>
<proteinExistence type="predicted"/>
<reference evidence="2 3" key="1">
    <citation type="submission" date="2018-11" db="EMBL/GenBank/DDBJ databases">
        <authorList>
            <consortium name="Pathogen Informatics"/>
        </authorList>
    </citation>
    <scope>NUCLEOTIDE SEQUENCE [LARGE SCALE GENOMIC DNA]</scope>
</reference>
<dbReference type="EMBL" id="UYRU01045352">
    <property type="protein sequence ID" value="VDK89320.1"/>
    <property type="molecule type" value="Genomic_DNA"/>
</dbReference>
<evidence type="ECO:0000313" key="2">
    <source>
        <dbReference type="EMBL" id="VDK89320.1"/>
    </source>
</evidence>
<accession>A0A3P6UCE3</accession>
<feature type="compositionally biased region" description="Low complexity" evidence="1">
    <location>
        <begin position="388"/>
        <end position="398"/>
    </location>
</feature>
<protein>
    <submittedName>
        <fullName evidence="2">Uncharacterized protein</fullName>
    </submittedName>
</protein>
<feature type="region of interest" description="Disordered" evidence="1">
    <location>
        <begin position="354"/>
        <end position="401"/>
    </location>
</feature>
<dbReference type="AlphaFoldDB" id="A0A3P6UCE3"/>
<name>A0A3P6UCE3_DIBLA</name>
<feature type="region of interest" description="Disordered" evidence="1">
    <location>
        <begin position="217"/>
        <end position="249"/>
    </location>
</feature>
<dbReference type="Proteomes" id="UP000281553">
    <property type="component" value="Unassembled WGS sequence"/>
</dbReference>
<dbReference type="OrthoDB" id="6299897at2759"/>
<feature type="region of interest" description="Disordered" evidence="1">
    <location>
        <begin position="280"/>
        <end position="339"/>
    </location>
</feature>
<organism evidence="2 3">
    <name type="scientific">Dibothriocephalus latus</name>
    <name type="common">Fish tapeworm</name>
    <name type="synonym">Diphyllobothrium latum</name>
    <dbReference type="NCBI Taxonomy" id="60516"/>
    <lineage>
        <taxon>Eukaryota</taxon>
        <taxon>Metazoa</taxon>
        <taxon>Spiralia</taxon>
        <taxon>Lophotrochozoa</taxon>
        <taxon>Platyhelminthes</taxon>
        <taxon>Cestoda</taxon>
        <taxon>Eucestoda</taxon>
        <taxon>Diphyllobothriidea</taxon>
        <taxon>Diphyllobothriidae</taxon>
        <taxon>Dibothriocephalus</taxon>
    </lineage>
</organism>
<sequence length="538" mass="58435">MDKPDTMLSAAVKVPVDMDISVATPLQRVSQKSPQTEMMEEIKEDSQEYAIFGSPTPTAPDSALRGRLTGRPSTSFMTGVEGEDEESISRALVTPNTARVGESDTAMPIPSPLSFSGLRKAEKAICEKKTVGAVKRLCDTTNTYLEDKSPVCSQSQGSNSRSGAILVPLLGKMVDLKRKTQPSKNKAKIDPLPPTEPLITNLVSPTAVDSKVTTTITTTHPVSPTDVNESLPKVPPSRKKRQSARGGMGRRFFASSFAERCRRDEIRFLQACKATKPNTITNESRSAADARKTARRPGKQAALDEVTLSQLSYLEDKDSPSRPPKSRPQAGGSSGSCTLKSRPAIRKAAAIARSRMAMDSDDDADQSFSIADSEDDQITSRPHPRTCSAAGKSKAASSRNQNADFLIPSSDVVANAPEEACLRSISPMSSLEAPLLFDRSPNSLFDLTTSFDDAVEAGGPQKRTKRTRGRLPLRAKSGGKVQNRSPLKKLRGCGGWVVSVEAERHLWVFYHPCLGIVLSMMYTDFVLHQTVYTRYDNI</sequence>
<evidence type="ECO:0000256" key="1">
    <source>
        <dbReference type="SAM" id="MobiDB-lite"/>
    </source>
</evidence>